<reference evidence="3" key="1">
    <citation type="submission" date="2016-10" db="EMBL/GenBank/DDBJ databases">
        <authorList>
            <person name="Varghese N."/>
            <person name="Submissions S."/>
        </authorList>
    </citation>
    <scope>NUCLEOTIDE SEQUENCE [LARGE SCALE GENOMIC DNA]</scope>
    <source>
        <strain evidence="3">NLAE-zl-G277</strain>
    </source>
</reference>
<feature type="domain" description="Glycosyltransferase 2-like" evidence="1">
    <location>
        <begin position="3"/>
        <end position="72"/>
    </location>
</feature>
<dbReference type="Proteomes" id="UP000198508">
    <property type="component" value="Unassembled WGS sequence"/>
</dbReference>
<dbReference type="PANTHER" id="PTHR22916">
    <property type="entry name" value="GLYCOSYLTRANSFERASE"/>
    <property type="match status" value="1"/>
</dbReference>
<dbReference type="InterPro" id="IPR001173">
    <property type="entry name" value="Glyco_trans_2-like"/>
</dbReference>
<dbReference type="AlphaFoldDB" id="A0A1I0K341"/>
<keyword evidence="3" id="KW-1185">Reference proteome</keyword>
<dbReference type="GO" id="GO:0016758">
    <property type="term" value="F:hexosyltransferase activity"/>
    <property type="evidence" value="ECO:0007669"/>
    <property type="project" value="UniProtKB-ARBA"/>
</dbReference>
<dbReference type="InterPro" id="IPR029044">
    <property type="entry name" value="Nucleotide-diphossugar_trans"/>
</dbReference>
<accession>A0A1I0K341</accession>
<keyword evidence="2" id="KW-0808">Transferase</keyword>
<gene>
    <name evidence="2" type="ORF">SAMN05216313_14243</name>
</gene>
<evidence type="ECO:0000313" key="3">
    <source>
        <dbReference type="Proteomes" id="UP000198508"/>
    </source>
</evidence>
<protein>
    <submittedName>
        <fullName evidence="2">Glycosyl transferase family 2</fullName>
    </submittedName>
</protein>
<name>A0A1I0K341_9FIRM</name>
<sequence length="350" mass="38557">MITVLVAAYNGEAYIREQMDSILAQSQGGIHIVVSDDCSSDRTPEILEEYCARYPGRVTAIRREKPSGGAAAHFLGLLSELARAEVMPGVAAAGRELAAAEEFTACGYSGSVKDQLPVAAAGADYFMLSDQDDVWLPQKAEKLLMCMQELEAGLKPGTPALVHSDLAVVDENLRVVAHSFFKYQKISPERTALPQLLVQNNVTGGAVMINRPMLELLKDLPQVCLMHDAWLALLASCFGVIGWVKDPLYLYRQHGSNTLGAEKGDNLQGMRDRLEDGSGARENYRRMFGQARCLQELFADRLSGEQKELLDAFVEIPRMGRAGRIQTILKYGFTKNTWLRTLGQMLMIGD</sequence>
<dbReference type="Pfam" id="PF00535">
    <property type="entry name" value="Glycos_transf_2"/>
    <property type="match status" value="1"/>
</dbReference>
<dbReference type="PANTHER" id="PTHR22916:SF3">
    <property type="entry name" value="UDP-GLCNAC:BETAGAL BETA-1,3-N-ACETYLGLUCOSAMINYLTRANSFERASE-LIKE PROTEIN 1"/>
    <property type="match status" value="1"/>
</dbReference>
<dbReference type="SUPFAM" id="SSF53448">
    <property type="entry name" value="Nucleotide-diphospho-sugar transferases"/>
    <property type="match status" value="1"/>
</dbReference>
<organism evidence="2 3">
    <name type="scientific">Enterocloster lavalensis</name>
    <dbReference type="NCBI Taxonomy" id="460384"/>
    <lineage>
        <taxon>Bacteria</taxon>
        <taxon>Bacillati</taxon>
        <taxon>Bacillota</taxon>
        <taxon>Clostridia</taxon>
        <taxon>Lachnospirales</taxon>
        <taxon>Lachnospiraceae</taxon>
        <taxon>Enterocloster</taxon>
    </lineage>
</organism>
<dbReference type="STRING" id="460384.SAMN05216313_14243"/>
<evidence type="ECO:0000259" key="1">
    <source>
        <dbReference type="Pfam" id="PF00535"/>
    </source>
</evidence>
<proteinExistence type="predicted"/>
<dbReference type="EMBL" id="FOIM01000042">
    <property type="protein sequence ID" value="SEU17464.1"/>
    <property type="molecule type" value="Genomic_DNA"/>
</dbReference>
<evidence type="ECO:0000313" key="2">
    <source>
        <dbReference type="EMBL" id="SEU17464.1"/>
    </source>
</evidence>
<dbReference type="RefSeq" id="WP_092370832.1">
    <property type="nucleotide sequence ID" value="NZ_FOIM01000042.1"/>
</dbReference>
<dbReference type="CDD" id="cd04196">
    <property type="entry name" value="GT_2_like_d"/>
    <property type="match status" value="1"/>
</dbReference>
<dbReference type="Gene3D" id="3.90.550.10">
    <property type="entry name" value="Spore Coat Polysaccharide Biosynthesis Protein SpsA, Chain A"/>
    <property type="match status" value="2"/>
</dbReference>